<accession>A0A941AP87</accession>
<dbReference type="RefSeq" id="WP_210597257.1">
    <property type="nucleotide sequence ID" value="NZ_JAGKSQ010000004.1"/>
</dbReference>
<evidence type="ECO:0000256" key="1">
    <source>
        <dbReference type="SAM" id="Phobius"/>
    </source>
</evidence>
<dbReference type="EMBL" id="JAGKSQ010000004">
    <property type="protein sequence ID" value="MBP3951551.1"/>
    <property type="molecule type" value="Genomic_DNA"/>
</dbReference>
<keyword evidence="1" id="KW-0812">Transmembrane</keyword>
<keyword evidence="1" id="KW-1133">Transmembrane helix</keyword>
<protein>
    <submittedName>
        <fullName evidence="2">Uncharacterized protein</fullName>
    </submittedName>
</protein>
<reference evidence="2" key="1">
    <citation type="submission" date="2021-03" db="EMBL/GenBank/DDBJ databases">
        <title>Bacillus suaedae sp. nov., isolated from Suaeda aralocaspica.</title>
        <authorList>
            <person name="Lei R.F.R."/>
        </authorList>
    </citation>
    <scope>NUCLEOTIDE SEQUENCE</scope>
    <source>
        <strain evidence="2">YZJH907-2</strain>
    </source>
</reference>
<organism evidence="2 3">
    <name type="scientific">Halalkalibacter suaedae</name>
    <dbReference type="NCBI Taxonomy" id="2822140"/>
    <lineage>
        <taxon>Bacteria</taxon>
        <taxon>Bacillati</taxon>
        <taxon>Bacillota</taxon>
        <taxon>Bacilli</taxon>
        <taxon>Bacillales</taxon>
        <taxon>Bacillaceae</taxon>
        <taxon>Halalkalibacter</taxon>
    </lineage>
</organism>
<dbReference type="Proteomes" id="UP000678228">
    <property type="component" value="Unassembled WGS sequence"/>
</dbReference>
<dbReference type="AlphaFoldDB" id="A0A941AP87"/>
<keyword evidence="3" id="KW-1185">Reference proteome</keyword>
<evidence type="ECO:0000313" key="3">
    <source>
        <dbReference type="Proteomes" id="UP000678228"/>
    </source>
</evidence>
<comment type="caution">
    <text evidence="2">The sequence shown here is derived from an EMBL/GenBank/DDBJ whole genome shotgun (WGS) entry which is preliminary data.</text>
</comment>
<feature type="transmembrane region" description="Helical" evidence="1">
    <location>
        <begin position="12"/>
        <end position="32"/>
    </location>
</feature>
<feature type="transmembrane region" description="Helical" evidence="1">
    <location>
        <begin position="52"/>
        <end position="77"/>
    </location>
</feature>
<keyword evidence="1" id="KW-0472">Membrane</keyword>
<sequence length="85" mass="10065">MNFFHENEKKLVKSLIYGLIAGVYYSILYVNRTKEIINGNTHTFHEATIFEYIIEILRTSVTISITTFIIVMVYLYVQQNQRKLN</sequence>
<name>A0A941AP87_9BACI</name>
<gene>
    <name evidence="2" type="ORF">J7W16_10425</name>
</gene>
<evidence type="ECO:0000313" key="2">
    <source>
        <dbReference type="EMBL" id="MBP3951551.1"/>
    </source>
</evidence>
<proteinExistence type="predicted"/>